<feature type="transmembrane region" description="Helical" evidence="1">
    <location>
        <begin position="85"/>
        <end position="108"/>
    </location>
</feature>
<dbReference type="Proteomes" id="UP001157186">
    <property type="component" value="Unassembled WGS sequence"/>
</dbReference>
<protein>
    <recommendedName>
        <fullName evidence="4">Paraquat-inducible protein A</fullName>
    </recommendedName>
</protein>
<dbReference type="EMBL" id="BSST01000001">
    <property type="protein sequence ID" value="GLX78302.1"/>
    <property type="molecule type" value="Genomic_DNA"/>
</dbReference>
<dbReference type="InterPro" id="IPR007498">
    <property type="entry name" value="PqiA-like"/>
</dbReference>
<reference evidence="2 3" key="1">
    <citation type="submission" date="2023-03" db="EMBL/GenBank/DDBJ databases">
        <title>Draft genome sequence of Thalassotalea insulae KCTC 62186T.</title>
        <authorList>
            <person name="Sawabe T."/>
        </authorList>
    </citation>
    <scope>NUCLEOTIDE SEQUENCE [LARGE SCALE GENOMIC DNA]</scope>
    <source>
        <strain evidence="2 3">KCTC 62186</strain>
    </source>
</reference>
<feature type="transmembrane region" description="Helical" evidence="1">
    <location>
        <begin position="120"/>
        <end position="141"/>
    </location>
</feature>
<evidence type="ECO:0000313" key="2">
    <source>
        <dbReference type="EMBL" id="GLX78302.1"/>
    </source>
</evidence>
<keyword evidence="1" id="KW-0472">Membrane</keyword>
<proteinExistence type="predicted"/>
<evidence type="ECO:0008006" key="4">
    <source>
        <dbReference type="Google" id="ProtNLM"/>
    </source>
</evidence>
<organism evidence="2 3">
    <name type="scientific">Thalassotalea insulae</name>
    <dbReference type="NCBI Taxonomy" id="2056778"/>
    <lineage>
        <taxon>Bacteria</taxon>
        <taxon>Pseudomonadati</taxon>
        <taxon>Pseudomonadota</taxon>
        <taxon>Gammaproteobacteria</taxon>
        <taxon>Alteromonadales</taxon>
        <taxon>Colwelliaceae</taxon>
        <taxon>Thalassotalea</taxon>
    </lineage>
</organism>
<keyword evidence="1" id="KW-1133">Transmembrane helix</keyword>
<comment type="caution">
    <text evidence="2">The sequence shown here is derived from an EMBL/GenBank/DDBJ whole genome shotgun (WGS) entry which is preliminary data.</text>
</comment>
<keyword evidence="1" id="KW-0812">Transmembrane</keyword>
<dbReference type="Pfam" id="PF04403">
    <property type="entry name" value="PqiA"/>
    <property type="match status" value="1"/>
</dbReference>
<name>A0ABQ6GUG9_9GAMM</name>
<evidence type="ECO:0000256" key="1">
    <source>
        <dbReference type="SAM" id="Phobius"/>
    </source>
</evidence>
<evidence type="ECO:0000313" key="3">
    <source>
        <dbReference type="Proteomes" id="UP001157186"/>
    </source>
</evidence>
<gene>
    <name evidence="2" type="ORF">tinsulaeT_16420</name>
</gene>
<keyword evidence="3" id="KW-1185">Reference proteome</keyword>
<feature type="transmembrane region" description="Helical" evidence="1">
    <location>
        <begin position="39"/>
        <end position="64"/>
    </location>
</feature>
<sequence>MFLPANLYPIMVLHKFAITEPTTIFSGIIKLIQSGLYPIAAVVFIASFIIPFIKITGLLFLVYNTKRYSLIPTSMQSRFYRVVEWLGPWSMLDVFVVTIMMTLVNLGFIRSVEAAPGLNYFALMVIFTMFAVASFDTRLIWDIERRSTDAKAD</sequence>
<accession>A0ABQ6GUG9</accession>